<dbReference type="GO" id="GO:0003677">
    <property type="term" value="F:DNA binding"/>
    <property type="evidence" value="ECO:0007669"/>
    <property type="project" value="InterPro"/>
</dbReference>
<evidence type="ECO:0000259" key="3">
    <source>
        <dbReference type="PROSITE" id="PS50043"/>
    </source>
</evidence>
<dbReference type="PANTHER" id="PTHR16305">
    <property type="entry name" value="TESTICULAR SOLUBLE ADENYLYL CYCLASE"/>
    <property type="match status" value="1"/>
</dbReference>
<keyword evidence="5" id="KW-1185">Reference proteome</keyword>
<evidence type="ECO:0000256" key="2">
    <source>
        <dbReference type="ARBA" id="ARBA00022840"/>
    </source>
</evidence>
<dbReference type="SMART" id="SM00421">
    <property type="entry name" value="HTH_LUXR"/>
    <property type="match status" value="1"/>
</dbReference>
<dbReference type="RefSeq" id="WP_035865508.1">
    <property type="nucleotide sequence ID" value="NZ_KK073874.1"/>
</dbReference>
<dbReference type="InterPro" id="IPR036388">
    <property type="entry name" value="WH-like_DNA-bd_sf"/>
</dbReference>
<dbReference type="InterPro" id="IPR041664">
    <property type="entry name" value="AAA_16"/>
</dbReference>
<proteinExistence type="predicted"/>
<organism evidence="4 5">
    <name type="scientific">Cryptosporangium arvum DSM 44712</name>
    <dbReference type="NCBI Taxonomy" id="927661"/>
    <lineage>
        <taxon>Bacteria</taxon>
        <taxon>Bacillati</taxon>
        <taxon>Actinomycetota</taxon>
        <taxon>Actinomycetes</taxon>
        <taxon>Cryptosporangiales</taxon>
        <taxon>Cryptosporangiaceae</taxon>
        <taxon>Cryptosporangium</taxon>
    </lineage>
</organism>
<evidence type="ECO:0000313" key="4">
    <source>
        <dbReference type="EMBL" id="EXG83004.1"/>
    </source>
</evidence>
<accession>A0A010ZWF8</accession>
<keyword evidence="1" id="KW-0547">Nucleotide-binding</keyword>
<protein>
    <submittedName>
        <fullName evidence="4">Transcriptional regulator, luxR family</fullName>
    </submittedName>
</protein>
<dbReference type="Proteomes" id="UP000021053">
    <property type="component" value="Unassembled WGS sequence"/>
</dbReference>
<dbReference type="PATRIC" id="fig|927661.3.peg.4185"/>
<dbReference type="GO" id="GO:0005524">
    <property type="term" value="F:ATP binding"/>
    <property type="evidence" value="ECO:0007669"/>
    <property type="project" value="UniProtKB-KW"/>
</dbReference>
<evidence type="ECO:0000256" key="1">
    <source>
        <dbReference type="ARBA" id="ARBA00022741"/>
    </source>
</evidence>
<keyword evidence="2" id="KW-0067">ATP-binding</keyword>
<dbReference type="PROSITE" id="PS50043">
    <property type="entry name" value="HTH_LUXR_2"/>
    <property type="match status" value="1"/>
</dbReference>
<name>A0A010ZWF8_9ACTN</name>
<dbReference type="InterPro" id="IPR027417">
    <property type="entry name" value="P-loop_NTPase"/>
</dbReference>
<dbReference type="Gene3D" id="1.10.10.10">
    <property type="entry name" value="Winged helix-like DNA-binding domain superfamily/Winged helix DNA-binding domain"/>
    <property type="match status" value="1"/>
</dbReference>
<dbReference type="HOGENOM" id="CLU_006850_4_1_11"/>
<dbReference type="GO" id="GO:0004016">
    <property type="term" value="F:adenylate cyclase activity"/>
    <property type="evidence" value="ECO:0007669"/>
    <property type="project" value="TreeGrafter"/>
</dbReference>
<sequence>MRERLHGRDEELGRLDELVAAARDGRGGALLVVGEPGIGKTALLSALTGPRVIRLEGYEAESAIPFAGVHRLVLPLRDHIPGLPGRQQEALQVATGLADGPAPDRYLVGLGVLGLLAAAREPVLGLVDDAHLLDAESLEALGFVARRLEAEPVAFVFAARDELPLAGVPPIHLRGLDPGSAATLLRSVSGERIDPATAARIVAATGGNPLALIDLAGELSVKQLTVADEPIPVGGRLEQLYLRQVRSAAPARQEWLLIAAADSTGNVDLVRAAAAALGLPDTAGDEPDLAGLVELGRSLRFRHALVRSAVYNGVPGAERRRVHRALSAGAAGLGLVEQAAWHAAKATVGTDPDVADRLEQVADLAGRRGGFRSRANVLTEAARLTPPGPVHDRRLVAAAEAALAAGAAGLAESLVEELTADTVDDVTRGRLISVRVAHAFFTGDPAIVRGAGEMLAAAACFSGHDVAAEQDALIMAFNRLLPVERRNTDVPLPTLGRRLLDGAALADGVAGTILRAFGTLLLRPYREAVPELRAAAAVIDSLTGADLIKYGLVGVPLHTALWDDGAIRRVVDRVVATARDLGSLQVLDTVLWTMSLSLLSIGTPRESEEHMARVRRLRRALGWDAEHVVNGALLAWSGGPRDQVEAIADGALAVGWGGVHAAGVSALGVRDLAERRYVDAYTRLKPLVDAPFLHVTPVNYGDFAEAAARSGHPDEAAAITATLEEIAAANGAPWATLVARRSRALVTDDEACYAEAVDLPGPPVERARAHLVYGEWLRRVRRRREAREQARRALEMFEDAAAPAFAERARAELAALGTRSGGALPATPSGAPPSGARLTARELAVARLAAGGATNAEIGAALFISPNTVDYHLRKIYQRLGITSRRRLGGYLG</sequence>
<dbReference type="GO" id="GO:0005737">
    <property type="term" value="C:cytoplasm"/>
    <property type="evidence" value="ECO:0007669"/>
    <property type="project" value="TreeGrafter"/>
</dbReference>
<feature type="domain" description="HTH luxR-type" evidence="3">
    <location>
        <begin position="831"/>
        <end position="893"/>
    </location>
</feature>
<gene>
    <name evidence="4" type="ORF">CryarDRAFT_4210</name>
</gene>
<evidence type="ECO:0000313" key="5">
    <source>
        <dbReference type="Proteomes" id="UP000021053"/>
    </source>
</evidence>
<dbReference type="Pfam" id="PF13191">
    <property type="entry name" value="AAA_16"/>
    <property type="match status" value="1"/>
</dbReference>
<dbReference type="GO" id="GO:0006355">
    <property type="term" value="P:regulation of DNA-templated transcription"/>
    <property type="evidence" value="ECO:0007669"/>
    <property type="project" value="InterPro"/>
</dbReference>
<dbReference type="AlphaFoldDB" id="A0A010ZWF8"/>
<reference evidence="4 5" key="1">
    <citation type="submission" date="2013-07" db="EMBL/GenBank/DDBJ databases">
        <authorList>
            <consortium name="DOE Joint Genome Institute"/>
            <person name="Eisen J."/>
            <person name="Huntemann M."/>
            <person name="Han J."/>
            <person name="Chen A."/>
            <person name="Kyrpides N."/>
            <person name="Mavromatis K."/>
            <person name="Markowitz V."/>
            <person name="Palaniappan K."/>
            <person name="Ivanova N."/>
            <person name="Schaumberg A."/>
            <person name="Pati A."/>
            <person name="Liolios K."/>
            <person name="Nordberg H.P."/>
            <person name="Cantor M.N."/>
            <person name="Hua S.X."/>
            <person name="Woyke T."/>
        </authorList>
    </citation>
    <scope>NUCLEOTIDE SEQUENCE [LARGE SCALE GENOMIC DNA]</scope>
    <source>
        <strain evidence="4 5">DSM 44712</strain>
    </source>
</reference>
<dbReference type="Pfam" id="PF00196">
    <property type="entry name" value="GerE"/>
    <property type="match status" value="1"/>
</dbReference>
<dbReference type="SUPFAM" id="SSF46894">
    <property type="entry name" value="C-terminal effector domain of the bipartite response regulators"/>
    <property type="match status" value="1"/>
</dbReference>
<comment type="caution">
    <text evidence="4">The sequence shown here is derived from an EMBL/GenBank/DDBJ whole genome shotgun (WGS) entry which is preliminary data.</text>
</comment>
<dbReference type="SUPFAM" id="SSF52540">
    <property type="entry name" value="P-loop containing nucleoside triphosphate hydrolases"/>
    <property type="match status" value="1"/>
</dbReference>
<dbReference type="CDD" id="cd06170">
    <property type="entry name" value="LuxR_C_like"/>
    <property type="match status" value="1"/>
</dbReference>
<dbReference type="InterPro" id="IPR016032">
    <property type="entry name" value="Sig_transdc_resp-reg_C-effctor"/>
</dbReference>
<dbReference type="PANTHER" id="PTHR16305:SF35">
    <property type="entry name" value="TRANSCRIPTIONAL ACTIVATOR DOMAIN"/>
    <property type="match status" value="1"/>
</dbReference>
<dbReference type="InterPro" id="IPR000792">
    <property type="entry name" value="Tscrpt_reg_LuxR_C"/>
</dbReference>
<dbReference type="EMBL" id="JFBT01000001">
    <property type="protein sequence ID" value="EXG83004.1"/>
    <property type="molecule type" value="Genomic_DNA"/>
</dbReference>
<dbReference type="PRINTS" id="PR00038">
    <property type="entry name" value="HTHLUXR"/>
</dbReference>